<evidence type="ECO:0000259" key="9">
    <source>
        <dbReference type="Pfam" id="PF11412"/>
    </source>
</evidence>
<keyword evidence="6" id="KW-0676">Redox-active center</keyword>
<dbReference type="PANTHER" id="PTHR32234:SF3">
    <property type="entry name" value="SUPPRESSION OF COPPER SENSITIVITY PROTEIN"/>
    <property type="match status" value="1"/>
</dbReference>
<feature type="transmembrane region" description="Helical" evidence="7">
    <location>
        <begin position="304"/>
        <end position="328"/>
    </location>
</feature>
<feature type="transmembrane region" description="Helical" evidence="7">
    <location>
        <begin position="532"/>
        <end position="551"/>
    </location>
</feature>
<dbReference type="Proteomes" id="UP000054823">
    <property type="component" value="Unassembled WGS sequence"/>
</dbReference>
<dbReference type="EC" id="1.8.1.8" evidence="10"/>
<dbReference type="STRING" id="321267.SHM7688_01194"/>
<protein>
    <submittedName>
        <fullName evidence="10">Thiol:disulfide interchange protein DsbD</fullName>
        <ecNumber evidence="10">1.8.1.8</ecNumber>
    </submittedName>
</protein>
<keyword evidence="2 7" id="KW-0812">Transmembrane</keyword>
<dbReference type="Pfam" id="PF13899">
    <property type="entry name" value="Thioredoxin_7"/>
    <property type="match status" value="1"/>
</dbReference>
<feature type="transmembrane region" description="Helical" evidence="7">
    <location>
        <begin position="437"/>
        <end position="460"/>
    </location>
</feature>
<accession>A0A0P1ENS6</accession>
<dbReference type="GO" id="GO:0045454">
    <property type="term" value="P:cell redox homeostasis"/>
    <property type="evidence" value="ECO:0007669"/>
    <property type="project" value="TreeGrafter"/>
</dbReference>
<gene>
    <name evidence="10" type="primary">dsbD_2</name>
    <name evidence="10" type="ORF">SHM7688_01194</name>
</gene>
<feature type="transmembrane region" description="Helical" evidence="7">
    <location>
        <begin position="349"/>
        <end position="376"/>
    </location>
</feature>
<comment type="subcellular location">
    <subcellularLocation>
        <location evidence="1">Membrane</location>
        <topology evidence="1">Multi-pass membrane protein</topology>
    </subcellularLocation>
</comment>
<dbReference type="CDD" id="cd02953">
    <property type="entry name" value="DsbDgamma"/>
    <property type="match status" value="1"/>
</dbReference>
<evidence type="ECO:0000259" key="8">
    <source>
        <dbReference type="Pfam" id="PF02683"/>
    </source>
</evidence>
<reference evidence="10 11" key="1">
    <citation type="submission" date="2015-09" db="EMBL/GenBank/DDBJ databases">
        <authorList>
            <consortium name="Swine Surveillance"/>
        </authorList>
    </citation>
    <scope>NUCLEOTIDE SEQUENCE [LARGE SCALE GENOMIC DNA]</scope>
    <source>
        <strain evidence="10 11">CECT 7688</strain>
    </source>
</reference>
<keyword evidence="5 7" id="KW-0472">Membrane</keyword>
<dbReference type="Gene3D" id="3.40.30.10">
    <property type="entry name" value="Glutaredoxin"/>
    <property type="match status" value="1"/>
</dbReference>
<name>A0A0P1ENS6_9RHOB</name>
<dbReference type="GO" id="GO:0047134">
    <property type="term" value="F:protein-disulfide reductase [NAD(P)H] activity"/>
    <property type="evidence" value="ECO:0007669"/>
    <property type="project" value="UniProtKB-EC"/>
</dbReference>
<dbReference type="InterPro" id="IPR017937">
    <property type="entry name" value="Thioredoxin_CS"/>
</dbReference>
<feature type="transmembrane region" description="Helical" evidence="7">
    <location>
        <begin position="506"/>
        <end position="526"/>
    </location>
</feature>
<keyword evidence="11" id="KW-1185">Reference proteome</keyword>
<dbReference type="Pfam" id="PF02683">
    <property type="entry name" value="DsbD_TM"/>
    <property type="match status" value="1"/>
</dbReference>
<evidence type="ECO:0000256" key="6">
    <source>
        <dbReference type="ARBA" id="ARBA00023284"/>
    </source>
</evidence>
<evidence type="ECO:0000256" key="5">
    <source>
        <dbReference type="ARBA" id="ARBA00023136"/>
    </source>
</evidence>
<evidence type="ECO:0000256" key="3">
    <source>
        <dbReference type="ARBA" id="ARBA00022748"/>
    </source>
</evidence>
<dbReference type="InterPro" id="IPR028250">
    <property type="entry name" value="DsbDN"/>
</dbReference>
<feature type="transmembrane region" description="Helical" evidence="7">
    <location>
        <begin position="466"/>
        <end position="485"/>
    </location>
</feature>
<dbReference type="InterPro" id="IPR036249">
    <property type="entry name" value="Thioredoxin-like_sf"/>
</dbReference>
<evidence type="ECO:0000256" key="2">
    <source>
        <dbReference type="ARBA" id="ARBA00022692"/>
    </source>
</evidence>
<feature type="domain" description="Cytochrome C biogenesis protein transmembrane" evidence="8">
    <location>
        <begin position="308"/>
        <end position="520"/>
    </location>
</feature>
<dbReference type="InterPro" id="IPR003834">
    <property type="entry name" value="Cyt_c_assmbl_TM_dom"/>
</dbReference>
<dbReference type="PROSITE" id="PS00194">
    <property type="entry name" value="THIOREDOXIN_1"/>
    <property type="match status" value="1"/>
</dbReference>
<keyword evidence="3" id="KW-0201">Cytochrome c-type biogenesis</keyword>
<dbReference type="GO" id="GO:0016020">
    <property type="term" value="C:membrane"/>
    <property type="evidence" value="ECO:0007669"/>
    <property type="project" value="UniProtKB-SubCell"/>
</dbReference>
<dbReference type="Pfam" id="PF11412">
    <property type="entry name" value="DsbD_N"/>
    <property type="match status" value="1"/>
</dbReference>
<dbReference type="PANTHER" id="PTHR32234">
    <property type="entry name" value="THIOL:DISULFIDE INTERCHANGE PROTEIN DSBD"/>
    <property type="match status" value="1"/>
</dbReference>
<evidence type="ECO:0000313" key="11">
    <source>
        <dbReference type="Proteomes" id="UP000054823"/>
    </source>
</evidence>
<dbReference type="InterPro" id="IPR035671">
    <property type="entry name" value="DsbD_gamma"/>
</dbReference>
<dbReference type="EMBL" id="CYPW01000008">
    <property type="protein sequence ID" value="CUH51755.1"/>
    <property type="molecule type" value="Genomic_DNA"/>
</dbReference>
<feature type="transmembrane region" description="Helical" evidence="7">
    <location>
        <begin position="388"/>
        <end position="416"/>
    </location>
</feature>
<dbReference type="GO" id="GO:0017004">
    <property type="term" value="P:cytochrome complex assembly"/>
    <property type="evidence" value="ECO:0007669"/>
    <property type="project" value="UniProtKB-KW"/>
</dbReference>
<dbReference type="AlphaFoldDB" id="A0A0P1ENS6"/>
<feature type="domain" description="Thiol:disulfide interchange protein DsbD N-terminal" evidence="9">
    <location>
        <begin position="59"/>
        <end position="164"/>
    </location>
</feature>
<evidence type="ECO:0000256" key="7">
    <source>
        <dbReference type="SAM" id="Phobius"/>
    </source>
</evidence>
<evidence type="ECO:0000256" key="1">
    <source>
        <dbReference type="ARBA" id="ARBA00004141"/>
    </source>
</evidence>
<dbReference type="SUPFAM" id="SSF52833">
    <property type="entry name" value="Thioredoxin-like"/>
    <property type="match status" value="1"/>
</dbReference>
<keyword evidence="10" id="KW-0560">Oxidoreductase</keyword>
<organism evidence="10 11">
    <name type="scientific">Shimia marina</name>
    <dbReference type="NCBI Taxonomy" id="321267"/>
    <lineage>
        <taxon>Bacteria</taxon>
        <taxon>Pseudomonadati</taxon>
        <taxon>Pseudomonadota</taxon>
        <taxon>Alphaproteobacteria</taxon>
        <taxon>Rhodobacterales</taxon>
        <taxon>Roseobacteraceae</taxon>
    </lineage>
</organism>
<sequence length="708" mass="75583">MFIQMTVRVSHLGAWPLLFFLGFMGIFLSDAVKAAESESFSNPAVTARLISAEDGIAPDAASVSLGLALEYGEGWKGYWRTPGEVGLAPKLDWAGSTNLKSAELLWPAPERFEAFGIENFGYSGQVVLPIRARLEDAGHPLELRARVSLLTCSTVCVPHDFELSLALPQGVGIDTKSAGQIATYADRVPAVPENSDIRISVTALDTRDSALIVVAKSDTPFGQVDVFPEFGPLVTFGKPDIRLDRDRTELWAQIPINAWTEEHAEPSVTITDTGRAITAPVTLTSEPPAPPFASADPRASVLKVVAVAAIAFLGGLILNVMPCVLPVLSIKLTSVLKATGQTRQMTRNGFLFSALGVLTFVWALAAALVFLQWIGVSVGWGIQFQNPVFVTLMFMVIAVFAANLFGAFEISLPVALQDRLGASGARSGYISDFGTGLLAAILATPCSAPFLGTAITFALAGTRMDVMVIFTALGLGLALPYLVIAARPEWVTRLPRPGRWMLMVRLLLGGLLLATAAWLLFVLVGVAGGRAAAFVSVLTAVFIVAASILRANQWVRRAVLSACAFLAIFGAGLTSTPDRTTPGVDATSQWTDFEPIGIARHVSEGKTVFVDVTADWCLTCKANKSLVLDRDPVRAQLRGGSVVAMQADWTRPNENIARFLERYDRYGIPFNIVFGPGSPSGIALPEILTPQAVLDALDTASVRSVASE</sequence>
<keyword evidence="4 7" id="KW-1133">Transmembrane helix</keyword>
<evidence type="ECO:0000256" key="4">
    <source>
        <dbReference type="ARBA" id="ARBA00022989"/>
    </source>
</evidence>
<proteinExistence type="predicted"/>
<evidence type="ECO:0000313" key="10">
    <source>
        <dbReference type="EMBL" id="CUH51755.1"/>
    </source>
</evidence>
<feature type="transmembrane region" description="Helical" evidence="7">
    <location>
        <begin position="558"/>
        <end position="575"/>
    </location>
</feature>